<dbReference type="PANTHER" id="PTHR48019">
    <property type="entry name" value="SERUM RESPONSE FACTOR HOMOLOG"/>
    <property type="match status" value="1"/>
</dbReference>
<dbReference type="PROSITE" id="PS50066">
    <property type="entry name" value="MADS_BOX_2"/>
    <property type="match status" value="1"/>
</dbReference>
<dbReference type="InterPro" id="IPR002100">
    <property type="entry name" value="TF_MADSbox"/>
</dbReference>
<keyword evidence="3" id="KW-0238">DNA-binding</keyword>
<dbReference type="Proteomes" id="UP001189624">
    <property type="component" value="Chromosome 6"/>
</dbReference>
<dbReference type="Gramene" id="rna-AYBTSS11_LOCUS18269">
    <property type="protein sequence ID" value="CAJ1960578.1"/>
    <property type="gene ID" value="gene-AYBTSS11_LOCUS18269"/>
</dbReference>
<evidence type="ECO:0000256" key="3">
    <source>
        <dbReference type="ARBA" id="ARBA00023125"/>
    </source>
</evidence>
<dbReference type="Gene3D" id="3.40.1810.10">
    <property type="entry name" value="Transcription factor, MADS-box"/>
    <property type="match status" value="2"/>
</dbReference>
<accession>A0AA86VJD8</accession>
<keyword evidence="2" id="KW-0805">Transcription regulation</keyword>
<evidence type="ECO:0000256" key="1">
    <source>
        <dbReference type="ARBA" id="ARBA00004123"/>
    </source>
</evidence>
<dbReference type="FunFam" id="3.40.1810.10:FF:000024">
    <property type="entry name" value="Agamous-like MADS-box protein AGL80"/>
    <property type="match status" value="1"/>
</dbReference>
<dbReference type="GO" id="GO:0045944">
    <property type="term" value="P:positive regulation of transcription by RNA polymerase II"/>
    <property type="evidence" value="ECO:0007669"/>
    <property type="project" value="InterPro"/>
</dbReference>
<dbReference type="GO" id="GO:0005634">
    <property type="term" value="C:nucleus"/>
    <property type="evidence" value="ECO:0007669"/>
    <property type="project" value="UniProtKB-SubCell"/>
</dbReference>
<reference evidence="7" key="1">
    <citation type="submission" date="2023-10" db="EMBL/GenBank/DDBJ databases">
        <authorList>
            <person name="Domelevo Entfellner J.-B."/>
        </authorList>
    </citation>
    <scope>NUCLEOTIDE SEQUENCE</scope>
</reference>
<dbReference type="AlphaFoldDB" id="A0AA86VJD8"/>
<sequence length="349" mass="40113">MTGRKVELAFIVNNHDRKVSYRRRKKSLLKKMEELSTLCGVEACAIVYSSFDQEPQIWPSESGVQNVVEKFRTVPEWKKNKMGNQESVIETSIVKCKKKIRKLEKENKEVEMNMFMFQWLNTSRAQPQHNMTLADLNLLSSVIEQKLNCLIKKMSEISILCGIQASAIIYTPDDPNQQEVWPSASGVHSMISRFRSASELEQSKKMFSQQSFLRQKIIKGKEQLKKLRSENRKKEVDILISQYLSARDNLDKASIIDLNDISFMTDQKLAEIRRKITTRQAQLMTPVTENEGEPLNQGEQAQVNHVDTNVDATQNLNWSMDFISADGGNEILTMEDVNVLGGWFNQYIP</sequence>
<dbReference type="SUPFAM" id="SSF55455">
    <property type="entry name" value="SRF-like"/>
    <property type="match status" value="2"/>
</dbReference>
<evidence type="ECO:0000256" key="4">
    <source>
        <dbReference type="ARBA" id="ARBA00023163"/>
    </source>
</evidence>
<dbReference type="GO" id="GO:0046983">
    <property type="term" value="F:protein dimerization activity"/>
    <property type="evidence" value="ECO:0007669"/>
    <property type="project" value="InterPro"/>
</dbReference>
<keyword evidence="8" id="KW-1185">Reference proteome</keyword>
<evidence type="ECO:0000313" key="8">
    <source>
        <dbReference type="Proteomes" id="UP001189624"/>
    </source>
</evidence>
<proteinExistence type="predicted"/>
<name>A0AA86VJD8_9FABA</name>
<gene>
    <name evidence="7" type="ORF">AYBTSS11_LOCUS18269</name>
</gene>
<dbReference type="EMBL" id="OY731403">
    <property type="protein sequence ID" value="CAJ1960578.1"/>
    <property type="molecule type" value="Genomic_DNA"/>
</dbReference>
<keyword evidence="4" id="KW-0804">Transcription</keyword>
<dbReference type="PRINTS" id="PR00404">
    <property type="entry name" value="MADSDOMAIN"/>
</dbReference>
<dbReference type="CDD" id="cd00266">
    <property type="entry name" value="MADS_SRF_like"/>
    <property type="match status" value="1"/>
</dbReference>
<evidence type="ECO:0000256" key="2">
    <source>
        <dbReference type="ARBA" id="ARBA00023015"/>
    </source>
</evidence>
<organism evidence="7 8">
    <name type="scientific">Sphenostylis stenocarpa</name>
    <dbReference type="NCBI Taxonomy" id="92480"/>
    <lineage>
        <taxon>Eukaryota</taxon>
        <taxon>Viridiplantae</taxon>
        <taxon>Streptophyta</taxon>
        <taxon>Embryophyta</taxon>
        <taxon>Tracheophyta</taxon>
        <taxon>Spermatophyta</taxon>
        <taxon>Magnoliopsida</taxon>
        <taxon>eudicotyledons</taxon>
        <taxon>Gunneridae</taxon>
        <taxon>Pentapetalae</taxon>
        <taxon>rosids</taxon>
        <taxon>fabids</taxon>
        <taxon>Fabales</taxon>
        <taxon>Fabaceae</taxon>
        <taxon>Papilionoideae</taxon>
        <taxon>50 kb inversion clade</taxon>
        <taxon>NPAAA clade</taxon>
        <taxon>indigoferoid/millettioid clade</taxon>
        <taxon>Phaseoleae</taxon>
        <taxon>Sphenostylis</taxon>
    </lineage>
</organism>
<dbReference type="Pfam" id="PF00319">
    <property type="entry name" value="SRF-TF"/>
    <property type="match status" value="1"/>
</dbReference>
<evidence type="ECO:0000256" key="5">
    <source>
        <dbReference type="ARBA" id="ARBA00023242"/>
    </source>
</evidence>
<protein>
    <recommendedName>
        <fullName evidence="6">MADS-box domain-containing protein</fullName>
    </recommendedName>
</protein>
<dbReference type="InterPro" id="IPR050142">
    <property type="entry name" value="MADS-box/MEF2_TF"/>
</dbReference>
<dbReference type="SMART" id="SM00432">
    <property type="entry name" value="MADS"/>
    <property type="match status" value="1"/>
</dbReference>
<comment type="subcellular location">
    <subcellularLocation>
        <location evidence="1">Nucleus</location>
    </subcellularLocation>
</comment>
<dbReference type="GO" id="GO:0000987">
    <property type="term" value="F:cis-regulatory region sequence-specific DNA binding"/>
    <property type="evidence" value="ECO:0007669"/>
    <property type="project" value="InterPro"/>
</dbReference>
<evidence type="ECO:0000313" key="7">
    <source>
        <dbReference type="EMBL" id="CAJ1960578.1"/>
    </source>
</evidence>
<dbReference type="InterPro" id="IPR036879">
    <property type="entry name" value="TF_MADSbox_sf"/>
</dbReference>
<keyword evidence="5" id="KW-0539">Nucleus</keyword>
<dbReference type="InterPro" id="IPR033897">
    <property type="entry name" value="SRF-like_MADS-box"/>
</dbReference>
<evidence type="ECO:0000259" key="6">
    <source>
        <dbReference type="PROSITE" id="PS50066"/>
    </source>
</evidence>
<dbReference type="GO" id="GO:0000981">
    <property type="term" value="F:DNA-binding transcription factor activity, RNA polymerase II-specific"/>
    <property type="evidence" value="ECO:0007669"/>
    <property type="project" value="InterPro"/>
</dbReference>
<feature type="domain" description="MADS-box" evidence="6">
    <location>
        <begin position="1"/>
        <end position="50"/>
    </location>
</feature>